<comment type="caution">
    <text evidence="1">The sequence shown here is derived from an EMBL/GenBank/DDBJ whole genome shotgun (WGS) entry which is preliminary data.</text>
</comment>
<dbReference type="EMBL" id="LXQA010440747">
    <property type="protein sequence ID" value="MCI52016.1"/>
    <property type="molecule type" value="Genomic_DNA"/>
</dbReference>
<name>A0A392SVX6_9FABA</name>
<evidence type="ECO:0000313" key="2">
    <source>
        <dbReference type="Proteomes" id="UP000265520"/>
    </source>
</evidence>
<sequence>MLPETHKGGEAHIVTLKTKATNLDDRLDGTVKGGPGPMEDVQVGDIVVKLRASKESVERAK</sequence>
<keyword evidence="2" id="KW-1185">Reference proteome</keyword>
<proteinExistence type="predicted"/>
<organism evidence="1 2">
    <name type="scientific">Trifolium medium</name>
    <dbReference type="NCBI Taxonomy" id="97028"/>
    <lineage>
        <taxon>Eukaryota</taxon>
        <taxon>Viridiplantae</taxon>
        <taxon>Streptophyta</taxon>
        <taxon>Embryophyta</taxon>
        <taxon>Tracheophyta</taxon>
        <taxon>Spermatophyta</taxon>
        <taxon>Magnoliopsida</taxon>
        <taxon>eudicotyledons</taxon>
        <taxon>Gunneridae</taxon>
        <taxon>Pentapetalae</taxon>
        <taxon>rosids</taxon>
        <taxon>fabids</taxon>
        <taxon>Fabales</taxon>
        <taxon>Fabaceae</taxon>
        <taxon>Papilionoideae</taxon>
        <taxon>50 kb inversion clade</taxon>
        <taxon>NPAAA clade</taxon>
        <taxon>Hologalegina</taxon>
        <taxon>IRL clade</taxon>
        <taxon>Trifolieae</taxon>
        <taxon>Trifolium</taxon>
    </lineage>
</organism>
<dbReference type="Proteomes" id="UP000265520">
    <property type="component" value="Unassembled WGS sequence"/>
</dbReference>
<accession>A0A392SVX6</accession>
<feature type="non-terminal residue" evidence="1">
    <location>
        <position position="61"/>
    </location>
</feature>
<dbReference type="AlphaFoldDB" id="A0A392SVX6"/>
<protein>
    <submittedName>
        <fullName evidence="1">Uncharacterized protein</fullName>
    </submittedName>
</protein>
<evidence type="ECO:0000313" key="1">
    <source>
        <dbReference type="EMBL" id="MCI52016.1"/>
    </source>
</evidence>
<reference evidence="1 2" key="1">
    <citation type="journal article" date="2018" name="Front. Plant Sci.">
        <title>Red Clover (Trifolium pratense) and Zigzag Clover (T. medium) - A Picture of Genomic Similarities and Differences.</title>
        <authorList>
            <person name="Dluhosova J."/>
            <person name="Istvanek J."/>
            <person name="Nedelnik J."/>
            <person name="Repkova J."/>
        </authorList>
    </citation>
    <scope>NUCLEOTIDE SEQUENCE [LARGE SCALE GENOMIC DNA]</scope>
    <source>
        <strain evidence="2">cv. 10/8</strain>
        <tissue evidence="1">Leaf</tissue>
    </source>
</reference>